<gene>
    <name evidence="9" type="ORF">EJV47_22400</name>
</gene>
<evidence type="ECO:0000256" key="7">
    <source>
        <dbReference type="SAM" id="Phobius"/>
    </source>
</evidence>
<feature type="transmembrane region" description="Helical" evidence="7">
    <location>
        <begin position="200"/>
        <end position="218"/>
    </location>
</feature>
<dbReference type="RefSeq" id="WP_126695444.1">
    <property type="nucleotide sequence ID" value="NZ_RXOF01000016.1"/>
</dbReference>
<keyword evidence="4" id="KW-0378">Hydrolase</keyword>
<dbReference type="SUPFAM" id="SSF144091">
    <property type="entry name" value="Rhomboid-like"/>
    <property type="match status" value="1"/>
</dbReference>
<evidence type="ECO:0000259" key="8">
    <source>
        <dbReference type="Pfam" id="PF01694"/>
    </source>
</evidence>
<dbReference type="OrthoDB" id="9778341at2"/>
<comment type="subcellular location">
    <subcellularLocation>
        <location evidence="1">Membrane</location>
        <topology evidence="1">Multi-pass membrane protein</topology>
    </subcellularLocation>
</comment>
<keyword evidence="3 7" id="KW-0812">Transmembrane</keyword>
<proteinExistence type="inferred from homology"/>
<feature type="transmembrane region" description="Helical" evidence="7">
    <location>
        <begin position="239"/>
        <end position="257"/>
    </location>
</feature>
<accession>A0A431TXS3</accession>
<dbReference type="PANTHER" id="PTHR43731:SF14">
    <property type="entry name" value="PRESENILIN-ASSOCIATED RHOMBOID-LIKE PROTEIN, MITOCHONDRIAL"/>
    <property type="match status" value="1"/>
</dbReference>
<protein>
    <submittedName>
        <fullName evidence="9">Rhomboid family intramembrane serine protease</fullName>
    </submittedName>
</protein>
<comment type="caution">
    <text evidence="9">The sequence shown here is derived from an EMBL/GenBank/DDBJ whole genome shotgun (WGS) entry which is preliminary data.</text>
</comment>
<evidence type="ECO:0000313" key="10">
    <source>
        <dbReference type="Proteomes" id="UP000282184"/>
    </source>
</evidence>
<keyword evidence="5 7" id="KW-1133">Transmembrane helix</keyword>
<evidence type="ECO:0000256" key="6">
    <source>
        <dbReference type="ARBA" id="ARBA00023136"/>
    </source>
</evidence>
<dbReference type="GO" id="GO:0016020">
    <property type="term" value="C:membrane"/>
    <property type="evidence" value="ECO:0007669"/>
    <property type="project" value="UniProtKB-SubCell"/>
</dbReference>
<feature type="domain" description="Peptidase S54 rhomboid" evidence="8">
    <location>
        <begin position="198"/>
        <end position="335"/>
    </location>
</feature>
<dbReference type="PANTHER" id="PTHR43731">
    <property type="entry name" value="RHOMBOID PROTEASE"/>
    <property type="match status" value="1"/>
</dbReference>
<comment type="similarity">
    <text evidence="2">Belongs to the peptidase S54 family.</text>
</comment>
<evidence type="ECO:0000256" key="1">
    <source>
        <dbReference type="ARBA" id="ARBA00004141"/>
    </source>
</evidence>
<feature type="transmembrane region" description="Helical" evidence="7">
    <location>
        <begin position="263"/>
        <end position="282"/>
    </location>
</feature>
<feature type="transmembrane region" description="Helical" evidence="7">
    <location>
        <begin position="294"/>
        <end position="312"/>
    </location>
</feature>
<dbReference type="GO" id="GO:0004252">
    <property type="term" value="F:serine-type endopeptidase activity"/>
    <property type="evidence" value="ECO:0007669"/>
    <property type="project" value="InterPro"/>
</dbReference>
<feature type="transmembrane region" description="Helical" evidence="7">
    <location>
        <begin position="345"/>
        <end position="366"/>
    </location>
</feature>
<dbReference type="InterPro" id="IPR050925">
    <property type="entry name" value="Rhomboid_protease_S54"/>
</dbReference>
<dbReference type="InterPro" id="IPR035952">
    <property type="entry name" value="Rhomboid-like_sf"/>
</dbReference>
<keyword evidence="10" id="KW-1185">Reference proteome</keyword>
<reference evidence="9 10" key="1">
    <citation type="submission" date="2018-12" db="EMBL/GenBank/DDBJ databases">
        <title>Hymenobacter gummosus sp. nov., isolated from a spring.</title>
        <authorList>
            <person name="Nie L."/>
        </authorList>
    </citation>
    <scope>NUCLEOTIDE SEQUENCE [LARGE SCALE GENOMIC DNA]</scope>
    <source>
        <strain evidence="9 10">KCTC 52166</strain>
    </source>
</reference>
<organism evidence="9 10">
    <name type="scientific">Hymenobacter gummosus</name>
    <dbReference type="NCBI Taxonomy" id="1776032"/>
    <lineage>
        <taxon>Bacteria</taxon>
        <taxon>Pseudomonadati</taxon>
        <taxon>Bacteroidota</taxon>
        <taxon>Cytophagia</taxon>
        <taxon>Cytophagales</taxon>
        <taxon>Hymenobacteraceae</taxon>
        <taxon>Hymenobacter</taxon>
    </lineage>
</organism>
<evidence type="ECO:0000256" key="5">
    <source>
        <dbReference type="ARBA" id="ARBA00022989"/>
    </source>
</evidence>
<dbReference type="GO" id="GO:0006508">
    <property type="term" value="P:proteolysis"/>
    <property type="evidence" value="ECO:0007669"/>
    <property type="project" value="UniProtKB-KW"/>
</dbReference>
<evidence type="ECO:0000256" key="2">
    <source>
        <dbReference type="ARBA" id="ARBA00009045"/>
    </source>
</evidence>
<keyword evidence="6 7" id="KW-0472">Membrane</keyword>
<sequence length="502" mass="54602">MARSPALPSYTLPVPLGPLTPEQALMLALDVAQGLRWPLRHLSAAGLVVQRNPASATEPPALVTVRLAADELLVNSSAVPKELAGTRAQQQAYAGEFARAYQGLAAVADAAELQRRYEQARADFPPPDKDVLVPRPTAAQSVLDAFRPRRGYVVTPVLISLNVLIYLLMVANGAGPLLPDPDIMVRWGANVRPLTLGGEWWRLLTACFLHFGALHLLLNMFALRNIGEELEQGIGSVRLLAGYLLAGLGASLVSLWWHEQPVVSAGASGAIFGLFGLLLALITTTLVDAKVRKPLLASLGSFIGYNLLFGLVPGIDNAAHIGGLLTGMVVGYALFLTLRRGAPKWMLPLVLGLLGLGMAGAIAGALRLLPRAADRAATAYEAGLTEFQRREQRAEQLLATLRQSTTISREEALRRLQTEGLDGWRQNLQLVQRLDSLELPTAEHQRLLLLRQYSRYQVRRFRLLHRALAENSSAYSDSVRVYQQQAERLVDALNKMDAASGQ</sequence>
<feature type="transmembrane region" description="Helical" evidence="7">
    <location>
        <begin position="151"/>
        <end position="171"/>
    </location>
</feature>
<evidence type="ECO:0000256" key="4">
    <source>
        <dbReference type="ARBA" id="ARBA00022801"/>
    </source>
</evidence>
<evidence type="ECO:0000313" key="9">
    <source>
        <dbReference type="EMBL" id="RTQ46280.1"/>
    </source>
</evidence>
<dbReference type="Proteomes" id="UP000282184">
    <property type="component" value="Unassembled WGS sequence"/>
</dbReference>
<dbReference type="AlphaFoldDB" id="A0A431TXS3"/>
<name>A0A431TXS3_9BACT</name>
<keyword evidence="9" id="KW-0645">Protease</keyword>
<dbReference type="InterPro" id="IPR022764">
    <property type="entry name" value="Peptidase_S54_rhomboid_dom"/>
</dbReference>
<dbReference type="Pfam" id="PF01694">
    <property type="entry name" value="Rhomboid"/>
    <property type="match status" value="1"/>
</dbReference>
<dbReference type="Gene3D" id="1.20.1540.10">
    <property type="entry name" value="Rhomboid-like"/>
    <property type="match status" value="1"/>
</dbReference>
<dbReference type="EMBL" id="RXOF01000016">
    <property type="protein sequence ID" value="RTQ46280.1"/>
    <property type="molecule type" value="Genomic_DNA"/>
</dbReference>
<evidence type="ECO:0000256" key="3">
    <source>
        <dbReference type="ARBA" id="ARBA00022692"/>
    </source>
</evidence>
<feature type="transmembrane region" description="Helical" evidence="7">
    <location>
        <begin position="318"/>
        <end position="338"/>
    </location>
</feature>